<evidence type="ECO:0000313" key="1">
    <source>
        <dbReference type="EMBL" id="JAD65483.1"/>
    </source>
</evidence>
<accession>A0A0A9BTF7</accession>
<name>A0A0A9BTF7_ARUDO</name>
<sequence>MVGPFLDPLIVSLRGAWGLRPSPNSRLSWASSSFGGAETMIFLGSPIIIPPTPSVLVQFISDLPPPYLVSWCRYHFYCELLCCCGA</sequence>
<protein>
    <submittedName>
        <fullName evidence="1">Uncharacterized protein</fullName>
    </submittedName>
</protein>
<organism evidence="1">
    <name type="scientific">Arundo donax</name>
    <name type="common">Giant reed</name>
    <name type="synonym">Donax arundinaceus</name>
    <dbReference type="NCBI Taxonomy" id="35708"/>
    <lineage>
        <taxon>Eukaryota</taxon>
        <taxon>Viridiplantae</taxon>
        <taxon>Streptophyta</taxon>
        <taxon>Embryophyta</taxon>
        <taxon>Tracheophyta</taxon>
        <taxon>Spermatophyta</taxon>
        <taxon>Magnoliopsida</taxon>
        <taxon>Liliopsida</taxon>
        <taxon>Poales</taxon>
        <taxon>Poaceae</taxon>
        <taxon>PACMAD clade</taxon>
        <taxon>Arundinoideae</taxon>
        <taxon>Arundineae</taxon>
        <taxon>Arundo</taxon>
    </lineage>
</organism>
<dbReference type="AlphaFoldDB" id="A0A0A9BTF7"/>
<dbReference type="EMBL" id="GBRH01232412">
    <property type="protein sequence ID" value="JAD65483.1"/>
    <property type="molecule type" value="Transcribed_RNA"/>
</dbReference>
<proteinExistence type="predicted"/>
<reference evidence="1" key="1">
    <citation type="submission" date="2014-09" db="EMBL/GenBank/DDBJ databases">
        <authorList>
            <person name="Magalhaes I.L.F."/>
            <person name="Oliveira U."/>
            <person name="Santos F.R."/>
            <person name="Vidigal T.H.D.A."/>
            <person name="Brescovit A.D."/>
            <person name="Santos A.J."/>
        </authorList>
    </citation>
    <scope>NUCLEOTIDE SEQUENCE</scope>
    <source>
        <tissue evidence="1">Shoot tissue taken approximately 20 cm above the soil surface</tissue>
    </source>
</reference>
<reference evidence="1" key="2">
    <citation type="journal article" date="2015" name="Data Brief">
        <title>Shoot transcriptome of the giant reed, Arundo donax.</title>
        <authorList>
            <person name="Barrero R.A."/>
            <person name="Guerrero F.D."/>
            <person name="Moolhuijzen P."/>
            <person name="Goolsby J.A."/>
            <person name="Tidwell J."/>
            <person name="Bellgard S.E."/>
            <person name="Bellgard M.I."/>
        </authorList>
    </citation>
    <scope>NUCLEOTIDE SEQUENCE</scope>
    <source>
        <tissue evidence="1">Shoot tissue taken approximately 20 cm above the soil surface</tissue>
    </source>
</reference>